<dbReference type="GO" id="GO:0015631">
    <property type="term" value="F:tubulin binding"/>
    <property type="evidence" value="ECO:0007669"/>
    <property type="project" value="TreeGrafter"/>
</dbReference>
<keyword evidence="2" id="KW-0436">Ligase</keyword>
<evidence type="ECO:0000256" key="1">
    <source>
        <dbReference type="ARBA" id="ARBA00006820"/>
    </source>
</evidence>
<organism evidence="6 7">
    <name type="scientific">Pseudocohnilembus persalinus</name>
    <name type="common">Ciliate</name>
    <dbReference type="NCBI Taxonomy" id="266149"/>
    <lineage>
        <taxon>Eukaryota</taxon>
        <taxon>Sar</taxon>
        <taxon>Alveolata</taxon>
        <taxon>Ciliophora</taxon>
        <taxon>Intramacronucleata</taxon>
        <taxon>Oligohymenophorea</taxon>
        <taxon>Scuticociliatia</taxon>
        <taxon>Philasterida</taxon>
        <taxon>Pseudocohnilembidae</taxon>
        <taxon>Pseudocohnilembus</taxon>
    </lineage>
</organism>
<evidence type="ECO:0000256" key="3">
    <source>
        <dbReference type="ARBA" id="ARBA00022741"/>
    </source>
</evidence>
<comment type="similarity">
    <text evidence="1">Belongs to the tubulin--tyrosine ligase family.</text>
</comment>
<dbReference type="Proteomes" id="UP000054937">
    <property type="component" value="Unassembled WGS sequence"/>
</dbReference>
<dbReference type="Gene3D" id="3.30.470.20">
    <property type="entry name" value="ATP-grasp fold, B domain"/>
    <property type="match status" value="1"/>
</dbReference>
<evidence type="ECO:0000256" key="5">
    <source>
        <dbReference type="ARBA" id="ARBA00030445"/>
    </source>
</evidence>
<dbReference type="GO" id="GO:0070740">
    <property type="term" value="F:tubulin-glutamic acid ligase activity"/>
    <property type="evidence" value="ECO:0007669"/>
    <property type="project" value="TreeGrafter"/>
</dbReference>
<accession>A0A0V0QHI4</accession>
<evidence type="ECO:0000313" key="7">
    <source>
        <dbReference type="Proteomes" id="UP000054937"/>
    </source>
</evidence>
<keyword evidence="7" id="KW-1185">Reference proteome</keyword>
<dbReference type="AlphaFoldDB" id="A0A0V0QHI4"/>
<comment type="caution">
    <text evidence="6">The sequence shown here is derived from an EMBL/GenBank/DDBJ whole genome shotgun (WGS) entry which is preliminary data.</text>
</comment>
<evidence type="ECO:0000313" key="6">
    <source>
        <dbReference type="EMBL" id="KRX01628.1"/>
    </source>
</evidence>
<sequence length="620" mass="74386">MYDFPPNLDYILDQKFLENIEIFDQENPFNCEINSSQFLQQSSEIYQKNPYFTLKNKNQTEKIIQLKTHAFLLSPKPFVLFSQNGYYTFLNNQFAVIKNSRFQQLLQKSFPKQIYEDLLIQIEKITTYVLLSQYQLFQQDAKYINNFELTFQFKISENQEKLEPVLTSFTTINIFQENLQLYYNRCDIIFTHNGMVEGIGQRHLNYNKQLWNHSPDSYNMHDKGKFYHILQKFDKKQKFTIDSTKFFPKSFVLSIDQVKYTEEEYRFLNYTEPENEKTKWIYKPTRMSRGRGITIIENLEEAKKIFKEDKEKAKNDIIKKLNKDGEYDEFQNTQPFIIQKYISDTQLLEGRKFDIRCYLFVAWFEPGYQLAFFHPGYIRRTMTNYQDGEQANYYDLKQHLTNLMISVDNYDPDKDVYKNQTIASFDQFKNHIIDKHGLTEEKVDQIEFKMKQVLAYSAEAYFDRYKTKAGAFQYFGMDIMFDKNWDPFLVEANRNPQMYVEKLEFYKIIGGFIESVINIETLFSEKRKDIHNIIRQKKYPLGNLQLLINRAAHINILEKKKKNENLETLQDGELNENLSYEYYLKNQYQQQSCENKNLIENNIQESKDKFNDLGIITVDI</sequence>
<keyword evidence="3" id="KW-0547">Nucleotide-binding</keyword>
<proteinExistence type="inferred from homology"/>
<dbReference type="InterPro" id="IPR004344">
    <property type="entry name" value="TTL/TTLL_fam"/>
</dbReference>
<dbReference type="EMBL" id="LDAU01000168">
    <property type="protein sequence ID" value="KRX01628.1"/>
    <property type="molecule type" value="Genomic_DNA"/>
</dbReference>
<dbReference type="GO" id="GO:0005524">
    <property type="term" value="F:ATP binding"/>
    <property type="evidence" value="ECO:0007669"/>
    <property type="project" value="UniProtKB-KW"/>
</dbReference>
<dbReference type="SUPFAM" id="SSF56059">
    <property type="entry name" value="Glutathione synthetase ATP-binding domain-like"/>
    <property type="match status" value="1"/>
</dbReference>
<evidence type="ECO:0000256" key="2">
    <source>
        <dbReference type="ARBA" id="ARBA00022598"/>
    </source>
</evidence>
<name>A0A0V0QHI4_PSEPJ</name>
<gene>
    <name evidence="6" type="ORF">PPERSA_03712</name>
</gene>
<dbReference type="GO" id="GO:0000226">
    <property type="term" value="P:microtubule cytoskeleton organization"/>
    <property type="evidence" value="ECO:0007669"/>
    <property type="project" value="TreeGrafter"/>
</dbReference>
<evidence type="ECO:0000256" key="4">
    <source>
        <dbReference type="ARBA" id="ARBA00022840"/>
    </source>
</evidence>
<dbReference type="PANTHER" id="PTHR12241">
    <property type="entry name" value="TUBULIN POLYGLUTAMYLASE"/>
    <property type="match status" value="1"/>
</dbReference>
<dbReference type="PANTHER" id="PTHR12241:SF39">
    <property type="entry name" value="TUBULIN POLYGLUTAMYLASE TTLL9-RELATED"/>
    <property type="match status" value="1"/>
</dbReference>
<dbReference type="PROSITE" id="PS51221">
    <property type="entry name" value="TTL"/>
    <property type="match status" value="1"/>
</dbReference>
<dbReference type="InParanoid" id="A0A0V0QHI4"/>
<dbReference type="OrthoDB" id="202825at2759"/>
<protein>
    <recommendedName>
        <fullName evidence="5">Tubulin--tyrosine ligase-like protein 9</fullName>
    </recommendedName>
</protein>
<dbReference type="GO" id="GO:0036064">
    <property type="term" value="C:ciliary basal body"/>
    <property type="evidence" value="ECO:0007669"/>
    <property type="project" value="TreeGrafter"/>
</dbReference>
<dbReference type="Pfam" id="PF03133">
    <property type="entry name" value="TTL"/>
    <property type="match status" value="1"/>
</dbReference>
<reference evidence="6 7" key="1">
    <citation type="journal article" date="2015" name="Sci. Rep.">
        <title>Genome of the facultative scuticociliatosis pathogen Pseudocohnilembus persalinus provides insight into its virulence through horizontal gene transfer.</title>
        <authorList>
            <person name="Xiong J."/>
            <person name="Wang G."/>
            <person name="Cheng J."/>
            <person name="Tian M."/>
            <person name="Pan X."/>
            <person name="Warren A."/>
            <person name="Jiang C."/>
            <person name="Yuan D."/>
            <person name="Miao W."/>
        </authorList>
    </citation>
    <scope>NUCLEOTIDE SEQUENCE [LARGE SCALE GENOMIC DNA]</scope>
    <source>
        <strain evidence="6">36N120E</strain>
    </source>
</reference>
<keyword evidence="4" id="KW-0067">ATP-binding</keyword>